<dbReference type="SUPFAM" id="SSF55729">
    <property type="entry name" value="Acyl-CoA N-acyltransferases (Nat)"/>
    <property type="match status" value="1"/>
</dbReference>
<keyword evidence="2" id="KW-0808">Transferase</keyword>
<dbReference type="PANTHER" id="PTHR43233:SF1">
    <property type="entry name" value="FAMILY N-ACETYLTRANSFERASE, PUTATIVE (AFU_ORTHOLOGUE AFUA_6G03350)-RELATED"/>
    <property type="match status" value="1"/>
</dbReference>
<sequence>MNDYLLKENILDSQAVIRLRSSVGWDSLSEPTLTKALANSIFFASIWHQGQAVAMGRIVGDGHQYFYLQDMIVDPAYQKLGLCQRITEHLVSQVKSIAEPGAFFGLMAAANVAGVYQKYGFVERPAHMPGMVMPIT</sequence>
<evidence type="ECO:0000313" key="3">
    <source>
        <dbReference type="Proteomes" id="UP000327424"/>
    </source>
</evidence>
<accession>A0A5J6WI28</accession>
<proteinExistence type="predicted"/>
<dbReference type="EMBL" id="CP044399">
    <property type="protein sequence ID" value="QFI37799.1"/>
    <property type="molecule type" value="Genomic_DNA"/>
</dbReference>
<protein>
    <submittedName>
        <fullName evidence="2">GNAT family N-acetyltransferase</fullName>
    </submittedName>
</protein>
<name>A0A5J6WI28_MORMI</name>
<gene>
    <name evidence="2" type="ORF">FR932_08010</name>
</gene>
<dbReference type="OrthoDB" id="9775804at2"/>
<feature type="domain" description="N-acetyltransferase" evidence="1">
    <location>
        <begin position="4"/>
        <end position="136"/>
    </location>
</feature>
<dbReference type="PANTHER" id="PTHR43233">
    <property type="entry name" value="FAMILY N-ACETYLTRANSFERASE, PUTATIVE (AFU_ORTHOLOGUE AFUA_6G03350)-RELATED"/>
    <property type="match status" value="1"/>
</dbReference>
<dbReference type="GO" id="GO:0016747">
    <property type="term" value="F:acyltransferase activity, transferring groups other than amino-acyl groups"/>
    <property type="evidence" value="ECO:0007669"/>
    <property type="project" value="InterPro"/>
</dbReference>
<organism evidence="2 3">
    <name type="scientific">Moritella marina ATCC 15381</name>
    <dbReference type="NCBI Taxonomy" id="1202962"/>
    <lineage>
        <taxon>Bacteria</taxon>
        <taxon>Pseudomonadati</taxon>
        <taxon>Pseudomonadota</taxon>
        <taxon>Gammaproteobacteria</taxon>
        <taxon>Alteromonadales</taxon>
        <taxon>Moritellaceae</taxon>
        <taxon>Moritella</taxon>
    </lineage>
</organism>
<dbReference type="Gene3D" id="3.40.630.30">
    <property type="match status" value="1"/>
</dbReference>
<dbReference type="Proteomes" id="UP000327424">
    <property type="component" value="Chromosome"/>
</dbReference>
<dbReference type="CDD" id="cd04301">
    <property type="entry name" value="NAT_SF"/>
    <property type="match status" value="1"/>
</dbReference>
<dbReference type="PROSITE" id="PS51186">
    <property type="entry name" value="GNAT"/>
    <property type="match status" value="1"/>
</dbReference>
<dbReference type="Pfam" id="PF13673">
    <property type="entry name" value="Acetyltransf_10"/>
    <property type="match status" value="1"/>
</dbReference>
<dbReference type="InterPro" id="IPR053144">
    <property type="entry name" value="Acetyltransferase_Butenolide"/>
</dbReference>
<reference evidence="2 3" key="1">
    <citation type="submission" date="2019-09" db="EMBL/GenBank/DDBJ databases">
        <title>Hybrid Assembly of the complete Genome of the Deep-Sea Bacterium Moritella marina from long Nanopore and Illumina reads.</title>
        <authorList>
            <person name="Magin S."/>
            <person name="Georgoulis A."/>
            <person name="Papadimitriou K."/>
            <person name="Iliakis G."/>
            <person name="Vorgias C.E."/>
        </authorList>
    </citation>
    <scope>NUCLEOTIDE SEQUENCE [LARGE SCALE GENOMIC DNA]</scope>
    <source>
        <strain evidence="2 3">MP-1</strain>
    </source>
</reference>
<dbReference type="RefSeq" id="WP_019439972.1">
    <property type="nucleotide sequence ID" value="NZ_ALOE01000006.1"/>
</dbReference>
<dbReference type="AlphaFoldDB" id="A0A5J6WI28"/>
<dbReference type="InterPro" id="IPR016181">
    <property type="entry name" value="Acyl_CoA_acyltransferase"/>
</dbReference>
<dbReference type="InterPro" id="IPR000182">
    <property type="entry name" value="GNAT_dom"/>
</dbReference>
<evidence type="ECO:0000259" key="1">
    <source>
        <dbReference type="PROSITE" id="PS51186"/>
    </source>
</evidence>
<dbReference type="KEGG" id="mmaa:FR932_08010"/>
<evidence type="ECO:0000313" key="2">
    <source>
        <dbReference type="EMBL" id="QFI37799.1"/>
    </source>
</evidence>
<keyword evidence="3" id="KW-1185">Reference proteome</keyword>